<dbReference type="GO" id="GO:0000978">
    <property type="term" value="F:RNA polymerase II cis-regulatory region sequence-specific DNA binding"/>
    <property type="evidence" value="ECO:0007669"/>
    <property type="project" value="TreeGrafter"/>
</dbReference>
<keyword evidence="4 14" id="KW-0479">Metal-binding</keyword>
<dbReference type="FunFam" id="3.30.160.60:FF:000029">
    <property type="entry name" value="GLI family zinc finger 4"/>
    <property type="match status" value="1"/>
</dbReference>
<evidence type="ECO:0000256" key="6">
    <source>
        <dbReference type="ARBA" id="ARBA00022771"/>
    </source>
</evidence>
<organism evidence="18">
    <name type="scientific">Clastoptera arizonana</name>
    <name type="common">Arizona spittle bug</name>
    <dbReference type="NCBI Taxonomy" id="38151"/>
    <lineage>
        <taxon>Eukaryota</taxon>
        <taxon>Metazoa</taxon>
        <taxon>Ecdysozoa</taxon>
        <taxon>Arthropoda</taxon>
        <taxon>Hexapoda</taxon>
        <taxon>Insecta</taxon>
        <taxon>Pterygota</taxon>
        <taxon>Neoptera</taxon>
        <taxon>Paraneoptera</taxon>
        <taxon>Hemiptera</taxon>
        <taxon>Auchenorrhyncha</taxon>
        <taxon>Cercopoidea</taxon>
        <taxon>Clastopteridae</taxon>
        <taxon>Clastoptera</taxon>
    </lineage>
</organism>
<dbReference type="Pfam" id="PF00096">
    <property type="entry name" value="zf-C2H2"/>
    <property type="match status" value="5"/>
</dbReference>
<dbReference type="InterPro" id="IPR036236">
    <property type="entry name" value="Znf_C2H2_sf"/>
</dbReference>
<evidence type="ECO:0000256" key="15">
    <source>
        <dbReference type="SAM" id="MobiDB-lite"/>
    </source>
</evidence>
<dbReference type="AlphaFoldDB" id="A0A1B6CRP7"/>
<evidence type="ECO:0000256" key="1">
    <source>
        <dbReference type="ARBA" id="ARBA00004123"/>
    </source>
</evidence>
<evidence type="ECO:0000256" key="9">
    <source>
        <dbReference type="ARBA" id="ARBA00023015"/>
    </source>
</evidence>
<comment type="subcellular location">
    <subcellularLocation>
        <location evidence="1">Nucleus</location>
    </subcellularLocation>
</comment>
<keyword evidence="12" id="KW-0539">Nucleus</keyword>
<dbReference type="GO" id="GO:0008270">
    <property type="term" value="F:zinc ion binding"/>
    <property type="evidence" value="ECO:0007669"/>
    <property type="project" value="UniProtKB-UniRule"/>
</dbReference>
<evidence type="ECO:0008006" key="19">
    <source>
        <dbReference type="Google" id="ProtNLM"/>
    </source>
</evidence>
<feature type="region of interest" description="Disordered" evidence="15">
    <location>
        <begin position="537"/>
        <end position="581"/>
    </location>
</feature>
<evidence type="ECO:0000256" key="8">
    <source>
        <dbReference type="ARBA" id="ARBA00022843"/>
    </source>
</evidence>
<dbReference type="GO" id="GO:0001227">
    <property type="term" value="F:DNA-binding transcription repressor activity, RNA polymerase II-specific"/>
    <property type="evidence" value="ECO:0007669"/>
    <property type="project" value="TreeGrafter"/>
</dbReference>
<dbReference type="SUPFAM" id="SSF57667">
    <property type="entry name" value="beta-beta-alpha zinc fingers"/>
    <property type="match status" value="5"/>
</dbReference>
<dbReference type="FunFam" id="3.30.160.60:FF:000690">
    <property type="entry name" value="Zinc finger protein 354C"/>
    <property type="match status" value="1"/>
</dbReference>
<keyword evidence="5" id="KW-0677">Repeat</keyword>
<dbReference type="InterPro" id="IPR013087">
    <property type="entry name" value="Znf_C2H2_type"/>
</dbReference>
<dbReference type="Gene3D" id="3.40.1800.20">
    <property type="match status" value="1"/>
</dbReference>
<feature type="region of interest" description="Disordered" evidence="15">
    <location>
        <begin position="218"/>
        <end position="238"/>
    </location>
</feature>
<feature type="binding site" evidence="14">
    <location>
        <position position="14"/>
    </location>
    <ligand>
        <name>Zn(2+)</name>
        <dbReference type="ChEBI" id="CHEBI:29105"/>
    </ligand>
</feature>
<dbReference type="Pfam" id="PF13912">
    <property type="entry name" value="zf-C2H2_6"/>
    <property type="match status" value="1"/>
</dbReference>
<evidence type="ECO:0000256" key="5">
    <source>
        <dbReference type="ARBA" id="ARBA00022737"/>
    </source>
</evidence>
<dbReference type="SMART" id="SM00868">
    <property type="entry name" value="zf-AD"/>
    <property type="match status" value="1"/>
</dbReference>
<dbReference type="FunFam" id="3.30.160.60:FF:000624">
    <property type="entry name" value="zinc finger protein 697"/>
    <property type="match status" value="1"/>
</dbReference>
<feature type="domain" description="C2H2-type" evidence="16">
    <location>
        <begin position="252"/>
        <end position="280"/>
    </location>
</feature>
<dbReference type="Pfam" id="PF07776">
    <property type="entry name" value="zf-AD"/>
    <property type="match status" value="1"/>
</dbReference>
<dbReference type="FunFam" id="3.30.160.60:FF:000322">
    <property type="entry name" value="GDNF-inducible zinc finger protein 1"/>
    <property type="match status" value="1"/>
</dbReference>
<evidence type="ECO:0000256" key="13">
    <source>
        <dbReference type="PROSITE-ProRule" id="PRU00042"/>
    </source>
</evidence>
<feature type="binding site" evidence="14">
    <location>
        <position position="60"/>
    </location>
    <ligand>
        <name>Zn(2+)</name>
        <dbReference type="ChEBI" id="CHEBI:29105"/>
    </ligand>
</feature>
<feature type="domain" description="C2H2-type" evidence="16">
    <location>
        <begin position="424"/>
        <end position="451"/>
    </location>
</feature>
<dbReference type="EMBL" id="GEDC01021079">
    <property type="protein sequence ID" value="JAS16219.1"/>
    <property type="molecule type" value="Transcribed_RNA"/>
</dbReference>
<evidence type="ECO:0000259" key="17">
    <source>
        <dbReference type="PROSITE" id="PS51915"/>
    </source>
</evidence>
<dbReference type="InterPro" id="IPR012934">
    <property type="entry name" value="Znf_AD"/>
</dbReference>
<dbReference type="FunFam" id="3.30.160.60:FF:001480">
    <property type="entry name" value="Si:cabz01071911.3"/>
    <property type="match status" value="1"/>
</dbReference>
<dbReference type="PROSITE" id="PS00028">
    <property type="entry name" value="ZINC_FINGER_C2H2_1"/>
    <property type="match status" value="9"/>
</dbReference>
<keyword evidence="8" id="KW-0832">Ubl conjugation</keyword>
<feature type="domain" description="C2H2-type" evidence="16">
    <location>
        <begin position="396"/>
        <end position="423"/>
    </location>
</feature>
<dbReference type="SUPFAM" id="SSF57716">
    <property type="entry name" value="Glucocorticoid receptor-like (DNA-binding domain)"/>
    <property type="match status" value="1"/>
</dbReference>
<evidence type="ECO:0000256" key="7">
    <source>
        <dbReference type="ARBA" id="ARBA00022833"/>
    </source>
</evidence>
<keyword evidence="10" id="KW-0238">DNA-binding</keyword>
<feature type="domain" description="C2H2-type" evidence="16">
    <location>
        <begin position="368"/>
        <end position="395"/>
    </location>
</feature>
<comment type="similarity">
    <text evidence="2">Belongs to the krueppel C2H2-type zinc-finger protein family.</text>
</comment>
<dbReference type="SMART" id="SM00355">
    <property type="entry name" value="ZnF_C2H2"/>
    <property type="match status" value="10"/>
</dbReference>
<sequence>MFLNLIRMEDSKLCRLCALNKTIFIGIYDDEGHKLCIESRINKYLQIELYAKDPLPKSICIECCNKLDQCSDFIESSVTAQITLQRMYPVEDESDKFKEETITELLPVPHVSQSYSDEEIKPDVFDEIIEEDAEEEEEEEEDEDDDEEEIEGEEEDEDCDLVNDNLENNCHDVGNNENSPGFVECLLSEKDGQNHASKRKRTMPMRCYSTVSAKAKKKSNINTKRDRKSMKGGSDSETDEILKDKLWDEYLWICSDCTEEFTNVQDLRNHHSTFHNQAPRYTCAQCTKVYAQYNNFLGHVKRHRNQLKYNCEECGKSFSNKKVLDSHLTTHSDSRPYICSECGKAFRQQSALYIHSRCHLPEEVKNKYACDQCSKRFSTKPNLVTHKRIHTGIRNFTCDQCGKSFIQKGNLDAHLLTHSQDKPFNCDLCNKGFKTAMQLRKHHTVHTGAKPHQCDVCGRTFRERGTLKEHHRIHTGAMPFTCEFCGKAFRFKGILTTHRRQHTGERPYSCLECQHHFTNWPNYNKHMKRRHGINTSRTTRVKQQQHHHHQQQQQHQQPQQLPPPVPLVEQPPLYEDSIPPEDLSDRSGHFYNHTQIMAPTMSTYMSPHPNTMLSFYNLTQIQTSHLQSTHLQTLDQTNGAIDMLQHR</sequence>
<feature type="binding site" evidence="14">
    <location>
        <position position="17"/>
    </location>
    <ligand>
        <name>Zn(2+)</name>
        <dbReference type="ChEBI" id="CHEBI:29105"/>
    </ligand>
</feature>
<evidence type="ECO:0000256" key="4">
    <source>
        <dbReference type="ARBA" id="ARBA00022723"/>
    </source>
</evidence>
<feature type="domain" description="C2H2-type" evidence="16">
    <location>
        <begin position="337"/>
        <end position="364"/>
    </location>
</feature>
<gene>
    <name evidence="18" type="ORF">g.6973</name>
</gene>
<feature type="domain" description="C2H2-type" evidence="16">
    <location>
        <begin position="452"/>
        <end position="479"/>
    </location>
</feature>
<evidence type="ECO:0000256" key="14">
    <source>
        <dbReference type="PROSITE-ProRule" id="PRU01263"/>
    </source>
</evidence>
<evidence type="ECO:0000256" key="3">
    <source>
        <dbReference type="ARBA" id="ARBA00022499"/>
    </source>
</evidence>
<feature type="domain" description="C2H2-type" evidence="16">
    <location>
        <begin position="508"/>
        <end position="531"/>
    </location>
</feature>
<keyword evidence="7 14" id="KW-0862">Zinc</keyword>
<feature type="compositionally biased region" description="Basic residues" evidence="15">
    <location>
        <begin position="218"/>
        <end position="230"/>
    </location>
</feature>
<dbReference type="FunFam" id="3.30.160.60:FF:000030">
    <property type="entry name" value="Zinc finger protein 628"/>
    <property type="match status" value="1"/>
</dbReference>
<feature type="domain" description="C2H2-type" evidence="16">
    <location>
        <begin position="281"/>
        <end position="308"/>
    </location>
</feature>
<feature type="compositionally biased region" description="Basic residues" evidence="15">
    <location>
        <begin position="539"/>
        <end position="550"/>
    </location>
</feature>
<feature type="compositionally biased region" description="Acidic residues" evidence="15">
    <location>
        <begin position="132"/>
        <end position="161"/>
    </location>
</feature>
<evidence type="ECO:0000256" key="12">
    <source>
        <dbReference type="ARBA" id="ARBA00023242"/>
    </source>
</evidence>
<keyword evidence="9" id="KW-0805">Transcription regulation</keyword>
<dbReference type="PANTHER" id="PTHR24399:SF23">
    <property type="entry name" value="C2H2-TYPE DOMAIN-CONTAINING PROTEIN"/>
    <property type="match status" value="1"/>
</dbReference>
<reference evidence="18" key="1">
    <citation type="submission" date="2015-12" db="EMBL/GenBank/DDBJ databases">
        <title>De novo transcriptome assembly of four potential Pierce s Disease insect vectors from Arizona vineyards.</title>
        <authorList>
            <person name="Tassone E.E."/>
        </authorList>
    </citation>
    <scope>NUCLEOTIDE SEQUENCE</scope>
</reference>
<dbReference type="Gene3D" id="3.30.160.60">
    <property type="entry name" value="Classic Zinc Finger"/>
    <property type="match status" value="9"/>
</dbReference>
<feature type="binding site" evidence="14">
    <location>
        <position position="63"/>
    </location>
    <ligand>
        <name>Zn(2+)</name>
        <dbReference type="ChEBI" id="CHEBI:29105"/>
    </ligand>
</feature>
<dbReference type="PROSITE" id="PS50157">
    <property type="entry name" value="ZINC_FINGER_C2H2_2"/>
    <property type="match status" value="10"/>
</dbReference>
<dbReference type="GO" id="GO:0040029">
    <property type="term" value="P:epigenetic regulation of gene expression"/>
    <property type="evidence" value="ECO:0007669"/>
    <property type="project" value="UniProtKB-ARBA"/>
</dbReference>
<dbReference type="GO" id="GO:0000785">
    <property type="term" value="C:chromatin"/>
    <property type="evidence" value="ECO:0007669"/>
    <property type="project" value="UniProtKB-ARBA"/>
</dbReference>
<evidence type="ECO:0000313" key="18">
    <source>
        <dbReference type="EMBL" id="JAS16219.1"/>
    </source>
</evidence>
<keyword evidence="6 13" id="KW-0863">Zinc-finger</keyword>
<evidence type="ECO:0000259" key="16">
    <source>
        <dbReference type="PROSITE" id="PS50157"/>
    </source>
</evidence>
<dbReference type="GO" id="GO:0003682">
    <property type="term" value="F:chromatin binding"/>
    <property type="evidence" value="ECO:0007669"/>
    <property type="project" value="UniProtKB-ARBA"/>
</dbReference>
<keyword evidence="3" id="KW-1017">Isopeptide bond</keyword>
<feature type="region of interest" description="Disordered" evidence="15">
    <location>
        <begin position="132"/>
        <end position="164"/>
    </location>
</feature>
<dbReference type="PROSITE" id="PS51915">
    <property type="entry name" value="ZAD"/>
    <property type="match status" value="1"/>
</dbReference>
<keyword evidence="11" id="KW-0804">Transcription</keyword>
<feature type="domain" description="C2H2-type" evidence="16">
    <location>
        <begin position="480"/>
        <end position="507"/>
    </location>
</feature>
<evidence type="ECO:0000256" key="11">
    <source>
        <dbReference type="ARBA" id="ARBA00023163"/>
    </source>
</evidence>
<name>A0A1B6CRP7_9HEMI</name>
<dbReference type="PANTHER" id="PTHR24399">
    <property type="entry name" value="ZINC FINGER AND BTB DOMAIN-CONTAINING"/>
    <property type="match status" value="1"/>
</dbReference>
<evidence type="ECO:0000256" key="2">
    <source>
        <dbReference type="ARBA" id="ARBA00006991"/>
    </source>
</evidence>
<evidence type="ECO:0000256" key="10">
    <source>
        <dbReference type="ARBA" id="ARBA00023125"/>
    </source>
</evidence>
<feature type="domain" description="ZAD" evidence="17">
    <location>
        <begin position="12"/>
        <end position="87"/>
    </location>
</feature>
<protein>
    <recommendedName>
        <fullName evidence="19">Protein krueppel</fullName>
    </recommendedName>
</protein>
<proteinExistence type="inferred from homology"/>
<feature type="domain" description="C2H2-type" evidence="16">
    <location>
        <begin position="309"/>
        <end position="336"/>
    </location>
</feature>
<dbReference type="GO" id="GO:0005654">
    <property type="term" value="C:nucleoplasm"/>
    <property type="evidence" value="ECO:0007669"/>
    <property type="project" value="TreeGrafter"/>
</dbReference>
<accession>A0A1B6CRP7</accession>